<dbReference type="Proteomes" id="UP000195880">
    <property type="component" value="Chromosome"/>
</dbReference>
<dbReference type="Pfam" id="PF13549">
    <property type="entry name" value="ATP-grasp_5"/>
    <property type="match status" value="1"/>
</dbReference>
<dbReference type="PANTHER" id="PTHR42793:SF1">
    <property type="entry name" value="PEPTIDYL-LYSINE N-ACETYLTRANSFERASE PATZ"/>
    <property type="match status" value="1"/>
</dbReference>
<keyword evidence="2" id="KW-1185">Reference proteome</keyword>
<dbReference type="Gene3D" id="3.30.470.20">
    <property type="entry name" value="ATP-grasp fold, B domain"/>
    <property type="match status" value="1"/>
</dbReference>
<evidence type="ECO:0000313" key="1">
    <source>
        <dbReference type="EMBL" id="ARX88625.1"/>
    </source>
</evidence>
<dbReference type="AlphaFoldDB" id="A0A1Z1WQA8"/>
<name>A0A1Z1WQA8_9ACTN</name>
<gene>
    <name evidence="1" type="ORF">SMD44_08112</name>
</gene>
<dbReference type="KEGG" id="salf:SMD44_08112"/>
<reference evidence="1 2" key="1">
    <citation type="submission" date="2017-05" db="EMBL/GenBank/DDBJ databases">
        <title>Streptomyces alboflavus Genome sequencing and assembly.</title>
        <authorList>
            <person name="Wang Y."/>
            <person name="Du B."/>
            <person name="Ding Y."/>
            <person name="Liu H."/>
            <person name="Hou Q."/>
            <person name="Liu K."/>
            <person name="Wang C."/>
            <person name="Yao L."/>
        </authorList>
    </citation>
    <scope>NUCLEOTIDE SEQUENCE [LARGE SCALE GENOMIC DNA]</scope>
    <source>
        <strain evidence="1 2">MDJK44</strain>
    </source>
</reference>
<dbReference type="PANTHER" id="PTHR42793">
    <property type="entry name" value="COA BINDING DOMAIN CONTAINING PROTEIN"/>
    <property type="match status" value="1"/>
</dbReference>
<protein>
    <submittedName>
        <fullName evidence="1">Uncharacterized protein</fullName>
    </submittedName>
</protein>
<dbReference type="EMBL" id="CP021748">
    <property type="protein sequence ID" value="ARX88625.1"/>
    <property type="molecule type" value="Genomic_DNA"/>
</dbReference>
<proteinExistence type="predicted"/>
<sequence length="102" mass="11368">MLADHAARLAPLTDHDVHELITAPRCAPLLFGGGGDGPVDLEAIEQLLLRLSRLASDLPQLAEADLNPVLARPERITALDVRVRVLPRRARDPYLRQLRRLR</sequence>
<accession>A0A1Z1WQA8</accession>
<organism evidence="1 2">
    <name type="scientific">Streptomyces alboflavus</name>
    <dbReference type="NCBI Taxonomy" id="67267"/>
    <lineage>
        <taxon>Bacteria</taxon>
        <taxon>Bacillati</taxon>
        <taxon>Actinomycetota</taxon>
        <taxon>Actinomycetes</taxon>
        <taxon>Kitasatosporales</taxon>
        <taxon>Streptomycetaceae</taxon>
        <taxon>Streptomyces</taxon>
    </lineage>
</organism>
<evidence type="ECO:0000313" key="2">
    <source>
        <dbReference type="Proteomes" id="UP000195880"/>
    </source>
</evidence>